<dbReference type="GO" id="GO:0030247">
    <property type="term" value="F:polysaccharide binding"/>
    <property type="evidence" value="ECO:0007669"/>
    <property type="project" value="InterPro"/>
</dbReference>
<keyword evidence="5" id="KW-0326">Glycosidase</keyword>
<accession>K1RL03</accession>
<dbReference type="InterPro" id="IPR025705">
    <property type="entry name" value="Beta_hexosaminidase_sua/sub"/>
</dbReference>
<feature type="domain" description="Chitobiase/beta-hexosaminidases N-terminal" evidence="9">
    <location>
        <begin position="25"/>
        <end position="184"/>
    </location>
</feature>
<dbReference type="InterPro" id="IPR015883">
    <property type="entry name" value="Glyco_hydro_20_cat"/>
</dbReference>
<dbReference type="EMBL" id="JH817539">
    <property type="protein sequence ID" value="EKC34986.1"/>
    <property type="molecule type" value="Genomic_DNA"/>
</dbReference>
<comment type="catalytic activity">
    <reaction evidence="1">
        <text>Hydrolysis of terminal non-reducing N-acetyl-D-hexosamine residues in N-acetyl-beta-D-hexosaminides.</text>
        <dbReference type="EC" id="3.2.1.52"/>
    </reaction>
</comment>
<evidence type="ECO:0000256" key="2">
    <source>
        <dbReference type="ARBA" id="ARBA00006285"/>
    </source>
</evidence>
<dbReference type="InterPro" id="IPR017853">
    <property type="entry name" value="GH"/>
</dbReference>
<evidence type="ECO:0000256" key="6">
    <source>
        <dbReference type="ARBA" id="ARBA00030512"/>
    </source>
</evidence>
<gene>
    <name evidence="10" type="ORF">CGI_10023605</name>
</gene>
<dbReference type="Gene3D" id="3.30.379.10">
    <property type="entry name" value="Chitobiase/beta-hexosaminidase domain 2-like"/>
    <property type="match status" value="1"/>
</dbReference>
<comment type="similarity">
    <text evidence="2">Belongs to the glycosyl hydrolase 20 family.</text>
</comment>
<dbReference type="InterPro" id="IPR008965">
    <property type="entry name" value="CBM2/CBM3_carb-bd_dom_sf"/>
</dbReference>
<evidence type="ECO:0000256" key="5">
    <source>
        <dbReference type="ARBA" id="ARBA00023295"/>
    </source>
</evidence>
<dbReference type="Pfam" id="PF00728">
    <property type="entry name" value="Glyco_hydro_20"/>
    <property type="match status" value="1"/>
</dbReference>
<dbReference type="Gene3D" id="3.20.20.80">
    <property type="entry name" value="Glycosidases"/>
    <property type="match status" value="1"/>
</dbReference>
<dbReference type="HOGENOM" id="CLU_007082_4_1_1"/>
<dbReference type="GO" id="GO:0005975">
    <property type="term" value="P:carbohydrate metabolic process"/>
    <property type="evidence" value="ECO:0007669"/>
    <property type="project" value="InterPro"/>
</dbReference>
<evidence type="ECO:0000256" key="7">
    <source>
        <dbReference type="ARBA" id="ARBA00033000"/>
    </source>
</evidence>
<dbReference type="InParanoid" id="K1RL03"/>
<dbReference type="Pfam" id="PF02838">
    <property type="entry name" value="Glyco_hydro_20b"/>
    <property type="match status" value="1"/>
</dbReference>
<dbReference type="AlphaFoldDB" id="K1RL03"/>
<dbReference type="SMART" id="SM01081">
    <property type="entry name" value="CHB_HEX"/>
    <property type="match status" value="1"/>
</dbReference>
<dbReference type="GO" id="GO:0030203">
    <property type="term" value="P:glycosaminoglycan metabolic process"/>
    <property type="evidence" value="ECO:0007669"/>
    <property type="project" value="TreeGrafter"/>
</dbReference>
<dbReference type="GO" id="GO:0004563">
    <property type="term" value="F:beta-N-acetylhexosaminidase activity"/>
    <property type="evidence" value="ECO:0007669"/>
    <property type="project" value="UniProtKB-EC"/>
</dbReference>
<protein>
    <recommendedName>
        <fullName evidence="3">beta-N-acetylhexosaminidase</fullName>
        <ecNumber evidence="3">3.2.1.52</ecNumber>
    </recommendedName>
    <alternativeName>
        <fullName evidence="6">Beta-N-acetylhexosaminidase</fullName>
    </alternativeName>
    <alternativeName>
        <fullName evidence="7">N-acetyl-beta-glucosaminidase</fullName>
    </alternativeName>
</protein>
<dbReference type="InterPro" id="IPR029018">
    <property type="entry name" value="Hex-like_dom2"/>
</dbReference>
<evidence type="ECO:0000259" key="9">
    <source>
        <dbReference type="SMART" id="SM01081"/>
    </source>
</evidence>
<dbReference type="InterPro" id="IPR012291">
    <property type="entry name" value="CBM2_carb-bd_dom_sf"/>
</dbReference>
<evidence type="ECO:0000313" key="10">
    <source>
        <dbReference type="EMBL" id="EKC34986.1"/>
    </source>
</evidence>
<dbReference type="EC" id="3.2.1.52" evidence="3"/>
<dbReference type="InterPro" id="IPR015882">
    <property type="entry name" value="HEX_bac_N"/>
</dbReference>
<evidence type="ECO:0000256" key="8">
    <source>
        <dbReference type="PIRSR" id="PIRSR625705-1"/>
    </source>
</evidence>
<dbReference type="InterPro" id="IPR004866">
    <property type="entry name" value="CHB/HEX_N_dom"/>
</dbReference>
<dbReference type="SUPFAM" id="SSF49384">
    <property type="entry name" value="Carbohydrate-binding domain"/>
    <property type="match status" value="1"/>
</dbReference>
<proteinExistence type="inferred from homology"/>
<feature type="active site" description="Proton donor" evidence="8">
    <location>
        <position position="525"/>
    </location>
</feature>
<name>K1RL03_MAGGI</name>
<keyword evidence="4" id="KW-0378">Hydrolase</keyword>
<evidence type="ECO:0000256" key="4">
    <source>
        <dbReference type="ARBA" id="ARBA00022801"/>
    </source>
</evidence>
<dbReference type="SUPFAM" id="SSF55545">
    <property type="entry name" value="beta-N-acetylhexosaminidase-like domain"/>
    <property type="match status" value="1"/>
</dbReference>
<dbReference type="Gene3D" id="2.60.40.290">
    <property type="match status" value="1"/>
</dbReference>
<dbReference type="PANTHER" id="PTHR22600">
    <property type="entry name" value="BETA-HEXOSAMINIDASE"/>
    <property type="match status" value="1"/>
</dbReference>
<dbReference type="SUPFAM" id="SSF51445">
    <property type="entry name" value="(Trans)glycosidases"/>
    <property type="match status" value="1"/>
</dbReference>
<dbReference type="GO" id="GO:0016020">
    <property type="term" value="C:membrane"/>
    <property type="evidence" value="ECO:0007669"/>
    <property type="project" value="TreeGrafter"/>
</dbReference>
<dbReference type="PRINTS" id="PR00738">
    <property type="entry name" value="GLHYDRLASE20"/>
</dbReference>
<dbReference type="PANTHER" id="PTHR22600:SF57">
    <property type="entry name" value="BETA-N-ACETYLHEXOSAMINIDASE"/>
    <property type="match status" value="1"/>
</dbReference>
<evidence type="ECO:0000256" key="1">
    <source>
        <dbReference type="ARBA" id="ARBA00001231"/>
    </source>
</evidence>
<evidence type="ECO:0000256" key="3">
    <source>
        <dbReference type="ARBA" id="ARBA00012663"/>
    </source>
</evidence>
<organism evidence="10">
    <name type="scientific">Magallana gigas</name>
    <name type="common">Pacific oyster</name>
    <name type="synonym">Crassostrea gigas</name>
    <dbReference type="NCBI Taxonomy" id="29159"/>
    <lineage>
        <taxon>Eukaryota</taxon>
        <taxon>Metazoa</taxon>
        <taxon>Spiralia</taxon>
        <taxon>Lophotrochozoa</taxon>
        <taxon>Mollusca</taxon>
        <taxon>Bivalvia</taxon>
        <taxon>Autobranchia</taxon>
        <taxon>Pteriomorphia</taxon>
        <taxon>Ostreida</taxon>
        <taxon>Ostreoidea</taxon>
        <taxon>Ostreidae</taxon>
        <taxon>Magallana</taxon>
    </lineage>
</organism>
<dbReference type="Pfam" id="PF03173">
    <property type="entry name" value="CHB_HEX"/>
    <property type="match status" value="1"/>
</dbReference>
<sequence>MDREFDGKEASAFAIKQADVDYISTNLNIKYDVINNLLNGKSTFVSKITLENTGGSDIKPGSWELFFYSLHLIQPNSYPYKDGFLFSDCKMKVFHINGNLFKLKPENKFRLNTGGSVECIIEASDWQSIRFESMPNWYVAAEGLIPKDIVSTQGEALNFVGPFDTPEKYLRFPGDKFAPFTPEVRYSLNEAMTIPGMQGKQIIPTPVEMSLQTGTANVDSTWVVVGSTKFSNEISLLSNHFGVPVQDAKPGRKYIQITEVNNLNILNNTETHDEAYRIEISKFSIDISVRTTTGAFYAYQTLRSLSNGGNELPVGTIKDQPRFQYRGSMLDVARNFFPKEEVYKLLDAMTMYKLNKFVFYLTEDEGWRLQIPGLPELTDVGAQRCHDLTENECIIPQHGSGSAKGGLGSGFYTVSDYKDILRYANDRHIEIIPEIDMPGNMHAGIKAMEARFRKYMQQGNKVAAEEYLLTDFADTTQYLSTLSTDNSINVCMDSTIAFIRYVIKAIKRMHEGIQPLKEYHFGADEKRGLWKTGPECQAFLQRTGIKDADELKKYFHHVMSNVTDSEGLNVAGWSWGDGTTPYDQKDFPQNRDITVYSWENIWEEGNGDKAYKLANAGYKVMEKKKLTKPTSWLTLATR</sequence>
<reference evidence="10" key="1">
    <citation type="journal article" date="2012" name="Nature">
        <title>The oyster genome reveals stress adaptation and complexity of shell formation.</title>
        <authorList>
            <person name="Zhang G."/>
            <person name="Fang X."/>
            <person name="Guo X."/>
            <person name="Li L."/>
            <person name="Luo R."/>
            <person name="Xu F."/>
            <person name="Yang P."/>
            <person name="Zhang L."/>
            <person name="Wang X."/>
            <person name="Qi H."/>
            <person name="Xiong Z."/>
            <person name="Que H."/>
            <person name="Xie Y."/>
            <person name="Holland P.W."/>
            <person name="Paps J."/>
            <person name="Zhu Y."/>
            <person name="Wu F."/>
            <person name="Chen Y."/>
            <person name="Wang J."/>
            <person name="Peng C."/>
            <person name="Meng J."/>
            <person name="Yang L."/>
            <person name="Liu J."/>
            <person name="Wen B."/>
            <person name="Zhang N."/>
            <person name="Huang Z."/>
            <person name="Zhu Q."/>
            <person name="Feng Y."/>
            <person name="Mount A."/>
            <person name="Hedgecock D."/>
            <person name="Xu Z."/>
            <person name="Liu Y."/>
            <person name="Domazet-Loso T."/>
            <person name="Du Y."/>
            <person name="Sun X."/>
            <person name="Zhang S."/>
            <person name="Liu B."/>
            <person name="Cheng P."/>
            <person name="Jiang X."/>
            <person name="Li J."/>
            <person name="Fan D."/>
            <person name="Wang W."/>
            <person name="Fu W."/>
            <person name="Wang T."/>
            <person name="Wang B."/>
            <person name="Zhang J."/>
            <person name="Peng Z."/>
            <person name="Li Y."/>
            <person name="Li N."/>
            <person name="Wang J."/>
            <person name="Chen M."/>
            <person name="He Y."/>
            <person name="Tan F."/>
            <person name="Song X."/>
            <person name="Zheng Q."/>
            <person name="Huang R."/>
            <person name="Yang H."/>
            <person name="Du X."/>
            <person name="Chen L."/>
            <person name="Yang M."/>
            <person name="Gaffney P.M."/>
            <person name="Wang S."/>
            <person name="Luo L."/>
            <person name="She Z."/>
            <person name="Ming Y."/>
            <person name="Huang W."/>
            <person name="Zhang S."/>
            <person name="Huang B."/>
            <person name="Zhang Y."/>
            <person name="Qu T."/>
            <person name="Ni P."/>
            <person name="Miao G."/>
            <person name="Wang J."/>
            <person name="Wang Q."/>
            <person name="Steinberg C.E."/>
            <person name="Wang H."/>
            <person name="Li N."/>
            <person name="Qian L."/>
            <person name="Zhang G."/>
            <person name="Li Y."/>
            <person name="Yang H."/>
            <person name="Liu X."/>
            <person name="Wang J."/>
            <person name="Yin Y."/>
            <person name="Wang J."/>
        </authorList>
    </citation>
    <scope>NUCLEOTIDE SEQUENCE [LARGE SCALE GENOMIC DNA]</scope>
    <source>
        <strain evidence="10">05x7-T-G4-1.051#20</strain>
    </source>
</reference>